<name>A0A090E2K5_9BACT</name>
<feature type="domain" description="SnoaL-like" evidence="1">
    <location>
        <begin position="40"/>
        <end position="140"/>
    </location>
</feature>
<comment type="caution">
    <text evidence="2">The sequence shown here is derived from an EMBL/GenBank/DDBJ whole genome shotgun (WGS) entry which is preliminary data.</text>
</comment>
<evidence type="ECO:0000313" key="2">
    <source>
        <dbReference type="EMBL" id="CDR34879.1"/>
    </source>
</evidence>
<keyword evidence="3" id="KW-1185">Reference proteome</keyword>
<dbReference type="InterPro" id="IPR032710">
    <property type="entry name" value="NTF2-like_dom_sf"/>
</dbReference>
<accession>A0A090E2K5</accession>
<protein>
    <submittedName>
        <fullName evidence="2">Conserved putative secreted protein</fullName>
    </submittedName>
</protein>
<dbReference type="InterPro" id="IPR011944">
    <property type="entry name" value="Steroid_delta5-4_isomerase"/>
</dbReference>
<dbReference type="Proteomes" id="UP000031552">
    <property type="component" value="Unassembled WGS sequence"/>
</dbReference>
<dbReference type="AlphaFoldDB" id="A0A090E2K5"/>
<sequence length="299" mass="34558">MQTTFKICLTLFALVVVFGCNEVNRHEEADEKAIRNIVHSYEEAYNQENAEKLAADFASDATYNNPLTGESAEGKEAIEKLFKEKFADSQKRHLEIVIKDIQFPSSDEAIEKGVMKIKIDDRPEMHIAYQAEYAKENNKWVVKALNEIELESPIKNDSEHLNELSWFIGKWSDIDDNVEILSDNQWDKFKNFITQNFKMKVYGQDDFEGKQIIAWDPEKQVIRSWVFDSDGEFGEGTWEKVDNSWYATMRYILSDGRIATSKNIYTPIDGKSYTFSSVEREVDGEVLPDMNPVTVEKVE</sequence>
<dbReference type="Gene3D" id="3.10.450.50">
    <property type="match status" value="1"/>
</dbReference>
<gene>
    <name evidence="2" type="ORF">CSEC_2073</name>
</gene>
<reference evidence="2" key="1">
    <citation type="submission" date="2013-12" db="EMBL/GenBank/DDBJ databases">
        <authorList>
            <person name="Linke B."/>
        </authorList>
    </citation>
    <scope>NUCLEOTIDE SEQUENCE [LARGE SCALE GENOMIC DNA]</scope>
    <source>
        <strain evidence="2">CRIB-18</strain>
    </source>
</reference>
<dbReference type="NCBIfam" id="TIGR02246">
    <property type="entry name" value="SgcJ/EcaC family oxidoreductase"/>
    <property type="match status" value="1"/>
</dbReference>
<evidence type="ECO:0000259" key="1">
    <source>
        <dbReference type="Pfam" id="PF12680"/>
    </source>
</evidence>
<dbReference type="EMBL" id="CCEJ010000010">
    <property type="protein sequence ID" value="CDR34879.1"/>
    <property type="molecule type" value="Genomic_DNA"/>
</dbReference>
<evidence type="ECO:0000313" key="3">
    <source>
        <dbReference type="Proteomes" id="UP000031552"/>
    </source>
</evidence>
<organism evidence="2 3">
    <name type="scientific">Candidatus Criblamydia sequanensis CRIB-18</name>
    <dbReference type="NCBI Taxonomy" id="1437425"/>
    <lineage>
        <taxon>Bacteria</taxon>
        <taxon>Pseudomonadati</taxon>
        <taxon>Chlamydiota</taxon>
        <taxon>Chlamydiia</taxon>
        <taxon>Parachlamydiales</taxon>
        <taxon>Candidatus Criblamydiaceae</taxon>
        <taxon>Candidatus Criblamydia</taxon>
    </lineage>
</organism>
<dbReference type="InterPro" id="IPR037401">
    <property type="entry name" value="SnoaL-like"/>
</dbReference>
<dbReference type="OrthoDB" id="263788at2"/>
<reference evidence="2" key="2">
    <citation type="submission" date="2014-09" db="EMBL/GenBank/DDBJ databases">
        <title>Criblamydia sequanensis harbors a mega-plasmid encoding arsenite resistance.</title>
        <authorList>
            <person name="Bertelli C."/>
            <person name="Goesmann A."/>
            <person name="Greub G."/>
        </authorList>
    </citation>
    <scope>NUCLEOTIDE SEQUENCE [LARGE SCALE GENOMIC DNA]</scope>
    <source>
        <strain evidence="2">CRIB-18</strain>
    </source>
</reference>
<dbReference type="RefSeq" id="WP_041018430.1">
    <property type="nucleotide sequence ID" value="NZ_CCEJ010000010.1"/>
</dbReference>
<dbReference type="Pfam" id="PF12680">
    <property type="entry name" value="SnoaL_2"/>
    <property type="match status" value="1"/>
</dbReference>
<proteinExistence type="predicted"/>
<dbReference type="eggNOG" id="COG4319">
    <property type="taxonomic scope" value="Bacteria"/>
</dbReference>
<dbReference type="PROSITE" id="PS51257">
    <property type="entry name" value="PROKAR_LIPOPROTEIN"/>
    <property type="match status" value="1"/>
</dbReference>
<dbReference type="SUPFAM" id="SSF54427">
    <property type="entry name" value="NTF2-like"/>
    <property type="match status" value="1"/>
</dbReference>